<dbReference type="AlphaFoldDB" id="F9WK32"/>
<dbReference type="Proteomes" id="UP000000702">
    <property type="component" value="Unassembled WGS sequence"/>
</dbReference>
<keyword evidence="3" id="KW-1185">Reference proteome</keyword>
<reference evidence="3" key="1">
    <citation type="submission" date="2011-07" db="EMBL/GenBank/DDBJ databases">
        <title>Divergent evolution of antigenic variation in African trypanosomes.</title>
        <authorList>
            <person name="Jackson A.P."/>
            <person name="Berry A."/>
            <person name="Allison H.C."/>
            <person name="Burton P."/>
            <person name="Anderson J."/>
            <person name="Aslett M."/>
            <person name="Brown R."/>
            <person name="Corton N."/>
            <person name="Harris D."/>
            <person name="Hauser H."/>
            <person name="Gamble J."/>
            <person name="Gilderthorp R."/>
            <person name="McQuillan J."/>
            <person name="Quail M.A."/>
            <person name="Sanders M."/>
            <person name="Van Tonder A."/>
            <person name="Ginger M.L."/>
            <person name="Donelson J.E."/>
            <person name="Field M.C."/>
            <person name="Barry J.D."/>
            <person name="Berriman M."/>
            <person name="Hertz-Fowler C."/>
        </authorList>
    </citation>
    <scope>NUCLEOTIDE SEQUENCE [LARGE SCALE GENOMIC DNA]</scope>
    <source>
        <strain evidence="3">IL3000</strain>
    </source>
</reference>
<feature type="region of interest" description="Disordered" evidence="1">
    <location>
        <begin position="246"/>
        <end position="278"/>
    </location>
</feature>
<accession>F9WK32</accession>
<protein>
    <submittedName>
        <fullName evidence="2">WGS project CAEQ00000000 data, annotated contig 983</fullName>
    </submittedName>
</protein>
<gene>
    <name evidence="2" type="ORF">TCIL3000_0_24790</name>
</gene>
<organism evidence="2 3">
    <name type="scientific">Trypanosoma congolense (strain IL3000)</name>
    <dbReference type="NCBI Taxonomy" id="1068625"/>
    <lineage>
        <taxon>Eukaryota</taxon>
        <taxon>Discoba</taxon>
        <taxon>Euglenozoa</taxon>
        <taxon>Kinetoplastea</taxon>
        <taxon>Metakinetoplastina</taxon>
        <taxon>Trypanosomatida</taxon>
        <taxon>Trypanosomatidae</taxon>
        <taxon>Trypanosoma</taxon>
        <taxon>Nannomonas</taxon>
    </lineage>
</organism>
<reference evidence="2 3" key="2">
    <citation type="journal article" date="2012" name="Proc. Natl. Acad. Sci. U.S.A.">
        <title>Antigenic diversity is generated by distinct evolutionary mechanisms in African trypanosome species.</title>
        <authorList>
            <person name="Jackson A.P."/>
            <person name="Berry A."/>
            <person name="Aslett M."/>
            <person name="Allison H.C."/>
            <person name="Burton P."/>
            <person name="Vavrova-Anderson J."/>
            <person name="Brown R."/>
            <person name="Browne H."/>
            <person name="Corton N."/>
            <person name="Hauser H."/>
            <person name="Gamble J."/>
            <person name="Gilderthorp R."/>
            <person name="Marcello L."/>
            <person name="McQuillan J."/>
            <person name="Otto T.D."/>
            <person name="Quail M.A."/>
            <person name="Sanders M.J."/>
            <person name="van Tonder A."/>
            <person name="Ginger M.L."/>
            <person name="Field M.C."/>
            <person name="Barry J.D."/>
            <person name="Hertz-Fowler C."/>
            <person name="Berriman M."/>
        </authorList>
    </citation>
    <scope>NUCLEOTIDE SEQUENCE [LARGE SCALE GENOMIC DNA]</scope>
    <source>
        <strain evidence="2 3">IL3000</strain>
    </source>
</reference>
<dbReference type="EMBL" id="CAEQ01002806">
    <property type="protein sequence ID" value="CCD17693.1"/>
    <property type="molecule type" value="Genomic_DNA"/>
</dbReference>
<comment type="caution">
    <text evidence="2">The sequence shown here is derived from an EMBL/GenBank/DDBJ whole genome shotgun (WGS) entry which is preliminary data.</text>
</comment>
<name>F9WK32_TRYCI</name>
<dbReference type="OMA" id="VESCYET"/>
<proteinExistence type="predicted"/>
<feature type="compositionally biased region" description="Polar residues" evidence="1">
    <location>
        <begin position="262"/>
        <end position="278"/>
    </location>
</feature>
<feature type="non-terminal residue" evidence="2">
    <location>
        <position position="278"/>
    </location>
</feature>
<evidence type="ECO:0000313" key="3">
    <source>
        <dbReference type="Proteomes" id="UP000000702"/>
    </source>
</evidence>
<evidence type="ECO:0000256" key="1">
    <source>
        <dbReference type="SAM" id="MobiDB-lite"/>
    </source>
</evidence>
<dbReference type="VEuPathDB" id="TriTrypDB:TcIL3000_0_24790"/>
<evidence type="ECO:0000313" key="2">
    <source>
        <dbReference type="EMBL" id="CCD17693.1"/>
    </source>
</evidence>
<sequence>MRTNSMETPPPSCTPSSLSTMGSWVAVEASGLHASGAVAHNEQRKLLRPLQEESFLQPQPLRSSSCPVSLCYSDDFHDMDTVHSDWSELCVERSPTSSQVESCYETKTSEYERSGVPAKESGGDGVKSFFTPSVNVCSPPGYRCSNSEFRCVAQGVPLCYGLFCGTTQHPRASHCFSYKTADHFPALRQIAELSYNCCLVQQTSTVTVNEWPNSGSNSDGSLRSNLSSPTSPLPYGWDGVGWGNPVDQAVDMRNGNARRGSSETASFTDSESGFLPSS</sequence>